<dbReference type="InterPro" id="IPR050922">
    <property type="entry name" value="LytR/CpsA/Psr_CW_biosynth"/>
</dbReference>
<dbReference type="EMBL" id="LGUP01000369">
    <property type="protein sequence ID" value="KOG14720.1"/>
    <property type="molecule type" value="Genomic_DNA"/>
</dbReference>
<proteinExistence type="inferred from homology"/>
<dbReference type="InterPro" id="IPR004474">
    <property type="entry name" value="LytR_CpsA_psr"/>
</dbReference>
<dbReference type="Pfam" id="PF03816">
    <property type="entry name" value="LytR_cpsA_psr"/>
    <property type="match status" value="1"/>
</dbReference>
<evidence type="ECO:0000256" key="1">
    <source>
        <dbReference type="ARBA" id="ARBA00006068"/>
    </source>
</evidence>
<feature type="domain" description="Cell envelope-related transcriptional attenuator" evidence="3">
    <location>
        <begin position="75"/>
        <end position="230"/>
    </location>
</feature>
<dbReference type="RefSeq" id="WP_033207684.1">
    <property type="nucleotide sequence ID" value="NZ_LGUP01000369.1"/>
</dbReference>
<comment type="caution">
    <text evidence="4">The sequence shown here is derived from an EMBL/GenBank/DDBJ whole genome shotgun (WGS) entry which is preliminary data.</text>
</comment>
<dbReference type="Proteomes" id="UP000037023">
    <property type="component" value="Unassembled WGS sequence"/>
</dbReference>
<dbReference type="InterPro" id="IPR006311">
    <property type="entry name" value="TAT_signal"/>
</dbReference>
<protein>
    <submittedName>
        <fullName evidence="4">Cell envelope-associated transcriptional attenuator LytR-CpsA-Psr, subfamily A1</fullName>
    </submittedName>
</protein>
<gene>
    <name evidence="4" type="ORF">ADK34_28200</name>
</gene>
<keyword evidence="2" id="KW-0732">Signal</keyword>
<dbReference type="PANTHER" id="PTHR33392:SF6">
    <property type="entry name" value="POLYISOPRENYL-TEICHOIC ACID--PEPTIDOGLYCAN TEICHOIC ACID TRANSFERASE TAGU"/>
    <property type="match status" value="1"/>
</dbReference>
<sequence length="346" mass="37433">MKFPRPRRLRRALLAAAAFTALAALAPGAVAVAPSDLPSPEQGLNLLVVGIDSRKGVTDEEKERFRLGGQECDCTDVIMLVHVSAENDRISVVSLPRDSLTAFPDQHRDRRTGKLHAAHPAKINNAWAEGGSSFTVETVESMTGLPVHRYLEIDFRRFMDTVDRLDGGVPVCTAEPLKDPVTGIDLQPGTKRVAGGEALQYVRSRRADGQMDFGRIQKQQKFVANTLERLREGVLDDPEALLDFAATLRGTGAVERGITATELLTLAARLKDLPPDRTEFSTVPVRGFNPNIAGVGSTLAWDEKGAAEVFGRLREDRPLPEAGAVAPSEIPVGTYRPTPGSSLICP</sequence>
<feature type="chain" id="PRO_5038331193" evidence="2">
    <location>
        <begin position="24"/>
        <end position="346"/>
    </location>
</feature>
<dbReference type="PROSITE" id="PS51318">
    <property type="entry name" value="TAT"/>
    <property type="match status" value="1"/>
</dbReference>
<feature type="signal peptide" evidence="2">
    <location>
        <begin position="1"/>
        <end position="23"/>
    </location>
</feature>
<evidence type="ECO:0000313" key="5">
    <source>
        <dbReference type="Proteomes" id="UP000037023"/>
    </source>
</evidence>
<reference evidence="4 5" key="1">
    <citation type="submission" date="2015-06" db="EMBL/GenBank/DDBJ databases">
        <authorList>
            <person name="Hoefler B.C."/>
            <person name="Straight P.D."/>
        </authorList>
    </citation>
    <scope>NUCLEOTIDE SEQUENCE [LARGE SCALE GENOMIC DNA]</scope>
    <source>
        <strain evidence="4 5">NRRL 3427</strain>
    </source>
</reference>
<dbReference type="OrthoDB" id="9782542at2"/>
<evidence type="ECO:0000259" key="3">
    <source>
        <dbReference type="Pfam" id="PF03816"/>
    </source>
</evidence>
<dbReference type="PATRIC" id="fig|1938.6.peg.6044"/>
<dbReference type="PANTHER" id="PTHR33392">
    <property type="entry name" value="POLYISOPRENYL-TEICHOIC ACID--PEPTIDOGLYCAN TEICHOIC ACID TRANSFERASE TAGU"/>
    <property type="match status" value="1"/>
</dbReference>
<organism evidence="4 5">
    <name type="scientific">Streptomyces viridochromogenes</name>
    <dbReference type="NCBI Taxonomy" id="1938"/>
    <lineage>
        <taxon>Bacteria</taxon>
        <taxon>Bacillati</taxon>
        <taxon>Actinomycetota</taxon>
        <taxon>Actinomycetes</taxon>
        <taxon>Kitasatosporales</taxon>
        <taxon>Streptomycetaceae</taxon>
        <taxon>Streptomyces</taxon>
    </lineage>
</organism>
<name>A0A0L8JM76_STRVR</name>
<dbReference type="NCBIfam" id="TIGR00350">
    <property type="entry name" value="lytR_cpsA_psr"/>
    <property type="match status" value="1"/>
</dbReference>
<evidence type="ECO:0000313" key="4">
    <source>
        <dbReference type="EMBL" id="KOG14720.1"/>
    </source>
</evidence>
<dbReference type="Gene3D" id="3.40.630.190">
    <property type="entry name" value="LCP protein"/>
    <property type="match status" value="1"/>
</dbReference>
<accession>A0A0L8JM76</accession>
<comment type="similarity">
    <text evidence="1">Belongs to the LytR/CpsA/Psr (LCP) family.</text>
</comment>
<evidence type="ECO:0000256" key="2">
    <source>
        <dbReference type="SAM" id="SignalP"/>
    </source>
</evidence>
<dbReference type="AlphaFoldDB" id="A0A0L8JM76"/>